<protein>
    <recommendedName>
        <fullName evidence="2">TORTIFOLIA1/SINE1-2 N-terminal domain-containing protein</fullName>
    </recommendedName>
</protein>
<dbReference type="Gene3D" id="1.25.10.10">
    <property type="entry name" value="Leucine-rich Repeat Variant"/>
    <property type="match status" value="1"/>
</dbReference>
<dbReference type="AlphaFoldDB" id="A0A1W0A1V9"/>
<name>A0A1W0A1V9_9STRA</name>
<dbReference type="GO" id="GO:0005874">
    <property type="term" value="C:microtubule"/>
    <property type="evidence" value="ECO:0007669"/>
    <property type="project" value="InterPro"/>
</dbReference>
<accession>A0A1W0A1V9</accession>
<dbReference type="Pfam" id="PF24714">
    <property type="entry name" value="TOR1L1_N"/>
    <property type="match status" value="1"/>
</dbReference>
<sequence length="507" mass="57000">MMSGRTNSEMKKQLKEMIDWISKLDERDTEKQAFVQLAGAIPNLPPNLVQDVYIRLERNKDPILMSTRENVLLLIEILCKTQPTICARLVKRITAYLNYRLRDKRTKVTDACVVAASALALYVLPSLPETAIDLVVQPFLKETNIMTDGAARCLGVILHPITTDLDLLKNHESRTAPYLITFLPLLMAKFHSSVYATYSPIFHILHRIVLLVKDVPGTKELQKSIGDHLLPMISAIDAVLRCGQRDDWLNRKRALDLAGVLVNCFPAHDVVQTQKSTLMQIAQRGRSDYASPVRDSAAVLLKQLGPLTRSGSLRPEAMDAAYNAMHPHRPHSPEPHLRTMSASSPTKQSTSPQRIIKVGDTMVRELPTPTQSNNQTTHLSEDFAENMRIAMEEGDMELALRIALVSEDNSLIRRLLTFSKPLTHLFKPTTLNALCSSFLDFLDTADEATIIFPWISCLLKYEINLSYIDDRVLRHLGDMLFTLSALPSKEGLIAARLHQEIISRTTE</sequence>
<dbReference type="PANTHER" id="PTHR31355:SF7">
    <property type="entry name" value="MICROTUBULE-ASSOCIATED PROTEIN TORTIFOLIA1"/>
    <property type="match status" value="1"/>
</dbReference>
<gene>
    <name evidence="3" type="ORF">THRCLA_03512</name>
</gene>
<reference evidence="3 4" key="1">
    <citation type="journal article" date="2014" name="Genome Biol. Evol.">
        <title>The secreted proteins of Achlya hypogyna and Thraustotheca clavata identify the ancestral oomycete secretome and reveal gene acquisitions by horizontal gene transfer.</title>
        <authorList>
            <person name="Misner I."/>
            <person name="Blouin N."/>
            <person name="Leonard G."/>
            <person name="Richards T.A."/>
            <person name="Lane C.E."/>
        </authorList>
    </citation>
    <scope>NUCLEOTIDE SEQUENCE [LARGE SCALE GENOMIC DNA]</scope>
    <source>
        <strain evidence="3 4">ATCC 34112</strain>
    </source>
</reference>
<organism evidence="3 4">
    <name type="scientific">Thraustotheca clavata</name>
    <dbReference type="NCBI Taxonomy" id="74557"/>
    <lineage>
        <taxon>Eukaryota</taxon>
        <taxon>Sar</taxon>
        <taxon>Stramenopiles</taxon>
        <taxon>Oomycota</taxon>
        <taxon>Saprolegniomycetes</taxon>
        <taxon>Saprolegniales</taxon>
        <taxon>Achlyaceae</taxon>
        <taxon>Thraustotheca</taxon>
    </lineage>
</organism>
<dbReference type="SUPFAM" id="SSF48371">
    <property type="entry name" value="ARM repeat"/>
    <property type="match status" value="1"/>
</dbReference>
<feature type="compositionally biased region" description="Polar residues" evidence="1">
    <location>
        <begin position="340"/>
        <end position="353"/>
    </location>
</feature>
<feature type="region of interest" description="Disordered" evidence="1">
    <location>
        <begin position="328"/>
        <end position="353"/>
    </location>
</feature>
<dbReference type="EMBL" id="JNBS01000653">
    <property type="protein sequence ID" value="OQS04245.1"/>
    <property type="molecule type" value="Genomic_DNA"/>
</dbReference>
<dbReference type="OrthoDB" id="64334at2759"/>
<dbReference type="InterPro" id="IPR033337">
    <property type="entry name" value="TORTIFOLIA1/SINE1-2"/>
</dbReference>
<dbReference type="Proteomes" id="UP000243217">
    <property type="component" value="Unassembled WGS sequence"/>
</dbReference>
<feature type="domain" description="TORTIFOLIA1/SINE1-2 N-terminal" evidence="2">
    <location>
        <begin position="17"/>
        <end position="302"/>
    </location>
</feature>
<dbReference type="InterPro" id="IPR011989">
    <property type="entry name" value="ARM-like"/>
</dbReference>
<dbReference type="InterPro" id="IPR057600">
    <property type="entry name" value="TORTIFOLIA1/SINE1-2_N"/>
</dbReference>
<proteinExistence type="predicted"/>
<dbReference type="InterPro" id="IPR016024">
    <property type="entry name" value="ARM-type_fold"/>
</dbReference>
<evidence type="ECO:0000313" key="4">
    <source>
        <dbReference type="Proteomes" id="UP000243217"/>
    </source>
</evidence>
<keyword evidence="4" id="KW-1185">Reference proteome</keyword>
<evidence type="ECO:0000313" key="3">
    <source>
        <dbReference type="EMBL" id="OQS04245.1"/>
    </source>
</evidence>
<comment type="caution">
    <text evidence="3">The sequence shown here is derived from an EMBL/GenBank/DDBJ whole genome shotgun (WGS) entry which is preliminary data.</text>
</comment>
<dbReference type="PANTHER" id="PTHR31355">
    <property type="entry name" value="MICROTUBULE-ASSOCIATED PROTEIN TORTIFOLIA1"/>
    <property type="match status" value="1"/>
</dbReference>
<evidence type="ECO:0000256" key="1">
    <source>
        <dbReference type="SAM" id="MobiDB-lite"/>
    </source>
</evidence>
<evidence type="ECO:0000259" key="2">
    <source>
        <dbReference type="Pfam" id="PF24714"/>
    </source>
</evidence>
<dbReference type="GO" id="GO:0008017">
    <property type="term" value="F:microtubule binding"/>
    <property type="evidence" value="ECO:0007669"/>
    <property type="project" value="InterPro"/>
</dbReference>